<proteinExistence type="predicted"/>
<keyword evidence="2" id="KW-1185">Reference proteome</keyword>
<reference evidence="1 2" key="1">
    <citation type="submission" date="2019-03" db="EMBL/GenBank/DDBJ databases">
        <title>Genomic Encyclopedia of Type Strains, Phase IV (KMG-IV): sequencing the most valuable type-strain genomes for metagenomic binning, comparative biology and taxonomic classification.</title>
        <authorList>
            <person name="Goeker M."/>
        </authorList>
    </citation>
    <scope>NUCLEOTIDE SEQUENCE [LARGE SCALE GENOMIC DNA]</scope>
    <source>
        <strain evidence="1 2">DSM 654</strain>
    </source>
</reference>
<organism evidence="1 2">
    <name type="scientific">Roseateles saccharophilus</name>
    <name type="common">Pseudomonas saccharophila</name>
    <dbReference type="NCBI Taxonomy" id="304"/>
    <lineage>
        <taxon>Bacteria</taxon>
        <taxon>Pseudomonadati</taxon>
        <taxon>Pseudomonadota</taxon>
        <taxon>Betaproteobacteria</taxon>
        <taxon>Burkholderiales</taxon>
        <taxon>Sphaerotilaceae</taxon>
        <taxon>Roseateles</taxon>
    </lineage>
</organism>
<sequence length="88" mass="9988">MAQSEVKAFGLSLRLKEARERIQALMAVSDARSFPDAQSARRYFMQIRSQLVGEGQTPTKWLCNWATCKHDNPNECGNPSLGGRWLFE</sequence>
<dbReference type="Proteomes" id="UP000295110">
    <property type="component" value="Unassembled WGS sequence"/>
</dbReference>
<evidence type="ECO:0000313" key="1">
    <source>
        <dbReference type="EMBL" id="TCU88380.1"/>
    </source>
</evidence>
<evidence type="ECO:0000313" key="2">
    <source>
        <dbReference type="Proteomes" id="UP000295110"/>
    </source>
</evidence>
<name>A0A4R3UJA2_ROSSA</name>
<comment type="caution">
    <text evidence="1">The sequence shown here is derived from an EMBL/GenBank/DDBJ whole genome shotgun (WGS) entry which is preliminary data.</text>
</comment>
<accession>A0A4R3UJA2</accession>
<dbReference type="EMBL" id="SMBU01000039">
    <property type="protein sequence ID" value="TCU88380.1"/>
    <property type="molecule type" value="Genomic_DNA"/>
</dbReference>
<protein>
    <submittedName>
        <fullName evidence="1">Uncharacterized protein</fullName>
    </submittedName>
</protein>
<gene>
    <name evidence="1" type="ORF">EV671_10396</name>
</gene>
<dbReference type="AlphaFoldDB" id="A0A4R3UJA2"/>